<dbReference type="SUPFAM" id="SSF54791">
    <property type="entry name" value="Eukaryotic type KH-domain (KH-domain type I)"/>
    <property type="match status" value="1"/>
</dbReference>
<evidence type="ECO:0000256" key="2">
    <source>
        <dbReference type="SAM" id="MobiDB-lite"/>
    </source>
</evidence>
<feature type="region of interest" description="Disordered" evidence="2">
    <location>
        <begin position="33"/>
        <end position="53"/>
    </location>
</feature>
<dbReference type="Proteomes" id="UP000695000">
    <property type="component" value="Unplaced"/>
</dbReference>
<keyword evidence="5" id="KW-1185">Reference proteome</keyword>
<dbReference type="Pfam" id="PF00013">
    <property type="entry name" value="KH_1"/>
    <property type="match status" value="1"/>
</dbReference>
<dbReference type="CDD" id="cd22395">
    <property type="entry name" value="KH-I_AKAP1"/>
    <property type="match status" value="1"/>
</dbReference>
<dbReference type="Gene3D" id="2.40.50.90">
    <property type="match status" value="1"/>
</dbReference>
<dbReference type="InterPro" id="IPR047368">
    <property type="entry name" value="KH-I_AKAP1"/>
</dbReference>
<dbReference type="PANTHER" id="PTHR22948:SF65">
    <property type="entry name" value="A-KINASE ANCHORING PROTEIN 1"/>
    <property type="match status" value="1"/>
</dbReference>
<keyword evidence="3" id="KW-0812">Transmembrane</keyword>
<organism evidence="5 6">
    <name type="scientific">Nicrophorus vespilloides</name>
    <name type="common">Boreal carrion beetle</name>
    <dbReference type="NCBI Taxonomy" id="110193"/>
    <lineage>
        <taxon>Eukaryota</taxon>
        <taxon>Metazoa</taxon>
        <taxon>Ecdysozoa</taxon>
        <taxon>Arthropoda</taxon>
        <taxon>Hexapoda</taxon>
        <taxon>Insecta</taxon>
        <taxon>Pterygota</taxon>
        <taxon>Neoptera</taxon>
        <taxon>Endopterygota</taxon>
        <taxon>Coleoptera</taxon>
        <taxon>Polyphaga</taxon>
        <taxon>Staphyliniformia</taxon>
        <taxon>Silphidae</taxon>
        <taxon>Nicrophorinae</taxon>
        <taxon>Nicrophorus</taxon>
    </lineage>
</organism>
<dbReference type="InterPro" id="IPR050621">
    <property type="entry name" value="Tudor_domain_containing"/>
</dbReference>
<dbReference type="GeneID" id="108558178"/>
<feature type="transmembrane region" description="Helical" evidence="3">
    <location>
        <begin position="6"/>
        <end position="26"/>
    </location>
</feature>
<dbReference type="SUPFAM" id="SSF63748">
    <property type="entry name" value="Tudor/PWWP/MBT"/>
    <property type="match status" value="1"/>
</dbReference>
<dbReference type="PROSITE" id="PS50084">
    <property type="entry name" value="KH_TYPE_1"/>
    <property type="match status" value="1"/>
</dbReference>
<protein>
    <submittedName>
        <fullName evidence="6">A-kinase anchor protein 1, mitochondrial</fullName>
    </submittedName>
</protein>
<dbReference type="Gene3D" id="3.30.1370.10">
    <property type="entry name" value="K Homology domain, type 1"/>
    <property type="match status" value="1"/>
</dbReference>
<dbReference type="InterPro" id="IPR002999">
    <property type="entry name" value="Tudor"/>
</dbReference>
<dbReference type="InterPro" id="IPR035437">
    <property type="entry name" value="SNase_OB-fold_sf"/>
</dbReference>
<keyword evidence="3" id="KW-1133">Transmembrane helix</keyword>
<evidence type="ECO:0000256" key="1">
    <source>
        <dbReference type="PROSITE-ProRule" id="PRU00117"/>
    </source>
</evidence>
<feature type="compositionally biased region" description="Low complexity" evidence="2">
    <location>
        <begin position="217"/>
        <end position="247"/>
    </location>
</feature>
<evidence type="ECO:0000313" key="6">
    <source>
        <dbReference type="RefSeq" id="XP_017770494.1"/>
    </source>
</evidence>
<proteinExistence type="predicted"/>
<feature type="compositionally biased region" description="Basic and acidic residues" evidence="2">
    <location>
        <begin position="185"/>
        <end position="214"/>
    </location>
</feature>
<keyword evidence="3" id="KW-0472">Membrane</keyword>
<feature type="compositionally biased region" description="Polar residues" evidence="2">
    <location>
        <begin position="131"/>
        <end position="157"/>
    </location>
</feature>
<evidence type="ECO:0000313" key="5">
    <source>
        <dbReference type="Proteomes" id="UP000695000"/>
    </source>
</evidence>
<reference evidence="6" key="1">
    <citation type="submission" date="2025-08" db="UniProtKB">
        <authorList>
            <consortium name="RefSeq"/>
        </authorList>
    </citation>
    <scope>IDENTIFICATION</scope>
</reference>
<feature type="compositionally biased region" description="Low complexity" evidence="2">
    <location>
        <begin position="165"/>
        <end position="177"/>
    </location>
</feature>
<accession>A0ABM1M7E4</accession>
<evidence type="ECO:0000259" key="4">
    <source>
        <dbReference type="PROSITE" id="PS50304"/>
    </source>
</evidence>
<keyword evidence="1" id="KW-0694">RNA-binding</keyword>
<name>A0ABM1M7E4_NICVS</name>
<dbReference type="SMART" id="SM00322">
    <property type="entry name" value="KH"/>
    <property type="match status" value="1"/>
</dbReference>
<dbReference type="InterPro" id="IPR004088">
    <property type="entry name" value="KH_dom_type_1"/>
</dbReference>
<dbReference type="PANTHER" id="PTHR22948">
    <property type="entry name" value="TUDOR DOMAIN CONTAINING PROTEIN"/>
    <property type="match status" value="1"/>
</dbReference>
<feature type="domain" description="Tudor" evidence="4">
    <location>
        <begin position="411"/>
        <end position="469"/>
    </location>
</feature>
<feature type="region of interest" description="Disordered" evidence="2">
    <location>
        <begin position="131"/>
        <end position="247"/>
    </location>
</feature>
<dbReference type="PROSITE" id="PS50304">
    <property type="entry name" value="TUDOR"/>
    <property type="match status" value="1"/>
</dbReference>
<sequence length="576" mass="63630">MVPLQSRQILSITLPTIAIFLSYLWFRRKRIGGQSDPGESSRQTSPRRSEKTLAEELEEAALQEVQSQAGSPNKSFNRSLSGVETAPIDIIIPPNLRSQRTSPVNMSDEDLDLHIEQVILEKSTLEPYSISKATDTFDGPSSSSTPVTGEQQPSTMVKSAKKQCSAKPKQQQSAGKGKSAKKVGKKDGVKFESKFAEKQQGTVEERRSCDRDSANHSPMDASSSLSSISDSHSEGSSDSGKGGSDVTSGDISGLQIVHEFLIPQALVGKLIGRYGFGICDIKDKSHTKIVVRKHPTTHKFKICTIEGCQDDVDKALSLIRNKFPIKRYPDITLEHVIIVTDPVEIPSPEHLYLKLVEGVNNDTVICSVVAPDHLFVHQPTHPTFPCLQVLNRCMNNCYNSRQRPAPKLSTPIPDNTVCVAYSNGEWHRAMVLSSDPKTETSYVTFLDLGGYYSIANKYLKQIRGDMLLLPFQSAECYLYNIRPVDDEWSEEALRLVKDQVKGTLSLTQVADYSEDGVPLVLMYILVGHQKVIFLNDELVKRGFAKYITSPECVDVKEEVVVAEEEELEGAVGGVLS</sequence>
<dbReference type="RefSeq" id="XP_017770494.1">
    <property type="nucleotide sequence ID" value="XM_017915005.1"/>
</dbReference>
<gene>
    <name evidence="6" type="primary">LOC108558178</name>
</gene>
<dbReference type="Gene3D" id="2.30.30.140">
    <property type="match status" value="1"/>
</dbReference>
<dbReference type="InterPro" id="IPR036612">
    <property type="entry name" value="KH_dom_type_1_sf"/>
</dbReference>
<dbReference type="InterPro" id="IPR004087">
    <property type="entry name" value="KH_dom"/>
</dbReference>
<feature type="compositionally biased region" description="Polar residues" evidence="2">
    <location>
        <begin position="37"/>
        <end position="46"/>
    </location>
</feature>
<dbReference type="Pfam" id="PF00567">
    <property type="entry name" value="TUDOR"/>
    <property type="match status" value="1"/>
</dbReference>
<evidence type="ECO:0000256" key="3">
    <source>
        <dbReference type="SAM" id="Phobius"/>
    </source>
</evidence>